<dbReference type="PANTHER" id="PTHR20875:SF2">
    <property type="entry name" value="EF-HAND CALCIUM-BINDING DOMAIN-CONTAINING PROTEIN 6"/>
    <property type="match status" value="1"/>
</dbReference>
<feature type="domain" description="EF-hand" evidence="6">
    <location>
        <begin position="379"/>
        <end position="406"/>
    </location>
</feature>
<evidence type="ECO:0000259" key="6">
    <source>
        <dbReference type="PROSITE" id="PS50222"/>
    </source>
</evidence>
<dbReference type="PROSITE" id="PS00018">
    <property type="entry name" value="EF_HAND_1"/>
    <property type="match status" value="2"/>
</dbReference>
<dbReference type="FunFam" id="1.10.238.10:FF:000179">
    <property type="entry name" value="EF-hand calcium-binding domain-containing protein 6"/>
    <property type="match status" value="1"/>
</dbReference>
<dbReference type="Ensembl" id="ENSVKKT00000027793.1">
    <property type="protein sequence ID" value="ENSVKKP00000027133.1"/>
    <property type="gene ID" value="ENSVKKG00000017671.1"/>
</dbReference>
<feature type="domain" description="EF-hand" evidence="6">
    <location>
        <begin position="703"/>
        <end position="738"/>
    </location>
</feature>
<sequence length="1105" mass="128764">INLHKFDLYKLYSLQLRSAYEDVVKAFRAFDVGRSGFVSLEYLKSVINTFVFPMKSDVFQELMNIFGIKLSKNMAWKKFLDKFQDPLLFDMNGKITNNELRRILDCIMFRISDDDFQELIKIIDPERTGHLSYNKFLNLFEDKDSVVSVPWHLRDNIVLCLNLAFDPRNNGIISRNNFRKVLQLYCPSLTDDHFIACICFSFCILFLAIFVQDFCISTCIPSLFTVIYNRESEFLWPKLSWSRIEDHAYKYTKNRTVDEVIERLRDGILQQEASLRDAFLACSKQASGKLSRSDFHKLLDDIGMPMNDDQFNLLIEKIGFPVGGLSYLDFVAIFEDSRLSGRSPNHPANAIKCHFLSAEECLSQYSDKLAEEYGDPYIAFRKIDQNNDGIITMLDFRRLLDSFMISMADEEYIRLLGILGMSETSTLNYLEFLQFSHLRRRGEAEQRALSAPKQIVADADLACEQAHYYLTIKAQSRWNDLAMHFHEYDINGNGIILKKDLKDVLYRCGIPMNPKEFEKLWTRYDINAKGYLTHQEFLQKMGVENMAPDTGLNERIMAEDYAHFMDHYKREKKKVFLSLKKKITGNQLSFREKYHDCSQDFHKAFLQHDKNRDGCISLGNLRKILEDFHCCLGYEHLFFLFSLSLGISIQDNKISYFDFLRAIDDRGAFKRWKRSSVPPVPPISFVQLSIEEAMVKIKQIVTASSDLLYKAFSAFDKDHIGAISTLDFRQVLHHFCFPLSERQFNHLLKLQRLRGEHSIDWKYFLQKFNFLSETEREHAKFACWDLSNQEVFARIQEVVNARFQAIEQEFKNADCTKAQVVSKEVFRDICNRRFLLLTDEQFENLWNTVPLDLSGKLKYPGFLRMFTSEGGEMPNIPGVGCSNGPSKPTTPAVPGSSASRPCTAAVHTPPILNCKPIESKIRKSVQHCWKDILKECRAKDTDRLGEVSVEDMLAILEKFHLDLTKEEINQLIMKYDFKSVGKFSYCDFLQSCVLRFKHQEVSPMQRVVIQNPRVQNSPGPQSPTFFNAMMRIQPQILHCWRPMRRTFKHYDESGSGLLSVQDFRQVLRKYGINLSEEEFFHILEYYDKTLTSKISYNEFLRAFLQ</sequence>
<dbReference type="Pfam" id="PF08976">
    <property type="entry name" value="EF-hand_11"/>
    <property type="match status" value="1"/>
</dbReference>
<dbReference type="Proteomes" id="UP000694545">
    <property type="component" value="Unplaced"/>
</dbReference>
<dbReference type="SUPFAM" id="SSF47473">
    <property type="entry name" value="EF-hand"/>
    <property type="match status" value="6"/>
</dbReference>
<dbReference type="Pfam" id="PF13499">
    <property type="entry name" value="EF-hand_7"/>
    <property type="match status" value="2"/>
</dbReference>
<evidence type="ECO:0000256" key="2">
    <source>
        <dbReference type="ARBA" id="ARBA00022723"/>
    </source>
</evidence>
<keyword evidence="4" id="KW-0106">Calcium</keyword>
<keyword evidence="1" id="KW-0597">Phosphoprotein</keyword>
<feature type="region of interest" description="Disordered" evidence="5">
    <location>
        <begin position="876"/>
        <end position="898"/>
    </location>
</feature>
<evidence type="ECO:0000313" key="8">
    <source>
        <dbReference type="Proteomes" id="UP000694545"/>
    </source>
</evidence>
<reference evidence="7" key="1">
    <citation type="submission" date="2025-08" db="UniProtKB">
        <authorList>
            <consortium name="Ensembl"/>
        </authorList>
    </citation>
    <scope>IDENTIFICATION</scope>
</reference>
<dbReference type="SMART" id="SM00054">
    <property type="entry name" value="EFh"/>
    <property type="match status" value="10"/>
</dbReference>
<accession>A0A8D2LVR0</accession>
<dbReference type="InterPro" id="IPR018247">
    <property type="entry name" value="EF_Hand_1_Ca_BS"/>
</dbReference>
<dbReference type="Gene3D" id="1.10.238.10">
    <property type="entry name" value="EF-hand"/>
    <property type="match status" value="10"/>
</dbReference>
<dbReference type="InterPro" id="IPR015070">
    <property type="entry name" value="EF_hand_DJBP"/>
</dbReference>
<feature type="domain" description="EF-hand" evidence="6">
    <location>
        <begin position="596"/>
        <end position="631"/>
    </location>
</feature>
<feature type="domain" description="EF-hand" evidence="6">
    <location>
        <begin position="512"/>
        <end position="547"/>
    </location>
</feature>
<dbReference type="InterPro" id="IPR011992">
    <property type="entry name" value="EF-hand-dom_pair"/>
</dbReference>
<dbReference type="GO" id="GO:0005509">
    <property type="term" value="F:calcium ion binding"/>
    <property type="evidence" value="ECO:0007669"/>
    <property type="project" value="InterPro"/>
</dbReference>
<reference evidence="7" key="2">
    <citation type="submission" date="2025-09" db="UniProtKB">
        <authorList>
            <consortium name="Ensembl"/>
        </authorList>
    </citation>
    <scope>IDENTIFICATION</scope>
</reference>
<dbReference type="CDD" id="cd00051">
    <property type="entry name" value="EFh"/>
    <property type="match status" value="2"/>
</dbReference>
<dbReference type="InterPro" id="IPR002048">
    <property type="entry name" value="EF_hand_dom"/>
</dbReference>
<dbReference type="FunFam" id="1.10.238.10:FF:000243">
    <property type="entry name" value="EF-hand calcium binding domain 6"/>
    <property type="match status" value="1"/>
</dbReference>
<dbReference type="Pfam" id="PF13202">
    <property type="entry name" value="EF-hand_5"/>
    <property type="match status" value="1"/>
</dbReference>
<dbReference type="FunFam" id="1.10.238.10:FF:000121">
    <property type="entry name" value="EF-hand calcium-binding domain-containing protein 6"/>
    <property type="match status" value="1"/>
</dbReference>
<protein>
    <recommendedName>
        <fullName evidence="6">EF-hand domain-containing protein</fullName>
    </recommendedName>
</protein>
<dbReference type="GO" id="GO:0005654">
    <property type="term" value="C:nucleoplasm"/>
    <property type="evidence" value="ECO:0007669"/>
    <property type="project" value="TreeGrafter"/>
</dbReference>
<evidence type="ECO:0000256" key="3">
    <source>
        <dbReference type="ARBA" id="ARBA00022737"/>
    </source>
</evidence>
<dbReference type="AlphaFoldDB" id="A0A8D2LVR0"/>
<feature type="domain" description="EF-hand" evidence="6">
    <location>
        <begin position="270"/>
        <end position="305"/>
    </location>
</feature>
<evidence type="ECO:0000313" key="7">
    <source>
        <dbReference type="Ensembl" id="ENSVKKP00000027133.1"/>
    </source>
</evidence>
<organism evidence="7 8">
    <name type="scientific">Varanus komodoensis</name>
    <name type="common">Komodo dragon</name>
    <dbReference type="NCBI Taxonomy" id="61221"/>
    <lineage>
        <taxon>Eukaryota</taxon>
        <taxon>Metazoa</taxon>
        <taxon>Chordata</taxon>
        <taxon>Craniata</taxon>
        <taxon>Vertebrata</taxon>
        <taxon>Euteleostomi</taxon>
        <taxon>Lepidosauria</taxon>
        <taxon>Squamata</taxon>
        <taxon>Bifurcata</taxon>
        <taxon>Unidentata</taxon>
        <taxon>Episquamata</taxon>
        <taxon>Toxicofera</taxon>
        <taxon>Anguimorpha</taxon>
        <taxon>Paleoanguimorpha</taxon>
        <taxon>Varanoidea</taxon>
        <taxon>Varanidae</taxon>
        <taxon>Varanus</taxon>
    </lineage>
</organism>
<dbReference type="PANTHER" id="PTHR20875">
    <property type="entry name" value="EF-HAND CALCIUM-BINDING DOMAIN-CONTAINING PROTEIN 6-RELATED"/>
    <property type="match status" value="1"/>
</dbReference>
<keyword evidence="8" id="KW-1185">Reference proteome</keyword>
<proteinExistence type="predicted"/>
<feature type="domain" description="EF-hand" evidence="6">
    <location>
        <begin position="18"/>
        <end position="53"/>
    </location>
</feature>
<evidence type="ECO:0000256" key="5">
    <source>
        <dbReference type="SAM" id="MobiDB-lite"/>
    </source>
</evidence>
<dbReference type="Pfam" id="PF13833">
    <property type="entry name" value="EF-hand_8"/>
    <property type="match status" value="1"/>
</dbReference>
<feature type="domain" description="EF-hand" evidence="6">
    <location>
        <begin position="476"/>
        <end position="511"/>
    </location>
</feature>
<keyword evidence="3" id="KW-0677">Repeat</keyword>
<evidence type="ECO:0000256" key="1">
    <source>
        <dbReference type="ARBA" id="ARBA00022553"/>
    </source>
</evidence>
<dbReference type="OMA" id="NLCEKRS"/>
<keyword evidence="2" id="KW-0479">Metal-binding</keyword>
<feature type="domain" description="EF-hand" evidence="6">
    <location>
        <begin position="111"/>
        <end position="146"/>
    </location>
</feature>
<name>A0A8D2LVR0_VARKO</name>
<dbReference type="InterPro" id="IPR052603">
    <property type="entry name" value="EFCB6"/>
</dbReference>
<evidence type="ECO:0000256" key="4">
    <source>
        <dbReference type="ARBA" id="ARBA00022837"/>
    </source>
</evidence>
<feature type="domain" description="EF-hand" evidence="6">
    <location>
        <begin position="1043"/>
        <end position="1073"/>
    </location>
</feature>
<dbReference type="PROSITE" id="PS50222">
    <property type="entry name" value="EF_HAND_2"/>
    <property type="match status" value="9"/>
</dbReference>